<dbReference type="InterPro" id="IPR037185">
    <property type="entry name" value="EmrE-like"/>
</dbReference>
<evidence type="ECO:0000256" key="5">
    <source>
        <dbReference type="ARBA" id="ARBA00022989"/>
    </source>
</evidence>
<evidence type="ECO:0000313" key="9">
    <source>
        <dbReference type="EMBL" id="KSU47798.1"/>
    </source>
</evidence>
<protein>
    <submittedName>
        <fullName evidence="9">Multidrug resistance protein SMR</fullName>
    </submittedName>
</protein>
<evidence type="ECO:0000256" key="1">
    <source>
        <dbReference type="ARBA" id="ARBA00004651"/>
    </source>
</evidence>
<dbReference type="PANTHER" id="PTHR30561">
    <property type="entry name" value="SMR FAMILY PROTON-DEPENDENT DRUG EFFLUX TRANSPORTER SUGE"/>
    <property type="match status" value="1"/>
</dbReference>
<comment type="subcellular location">
    <subcellularLocation>
        <location evidence="1 7">Cell membrane</location>
        <topology evidence="1 7">Multi-pass membrane protein</topology>
    </subcellularLocation>
</comment>
<evidence type="ECO:0000256" key="8">
    <source>
        <dbReference type="SAM" id="Phobius"/>
    </source>
</evidence>
<sequence>MNRNWLFVLVAGLIEIGWVIGLKHAASPLEWALTLVGIVASFVFVIKATSTLPVGTAYAVFTGIGTAGTVLVGAALFGEPLSFIKVLLIAMLMSGVIGLKLSTSDKKSATKGAHE</sequence>
<name>A0A0V8GCD5_9BACL</name>
<dbReference type="GO" id="GO:0005886">
    <property type="term" value="C:plasma membrane"/>
    <property type="evidence" value="ECO:0007669"/>
    <property type="project" value="UniProtKB-SubCell"/>
</dbReference>
<evidence type="ECO:0000256" key="4">
    <source>
        <dbReference type="ARBA" id="ARBA00022692"/>
    </source>
</evidence>
<keyword evidence="6 8" id="KW-0472">Membrane</keyword>
<dbReference type="PANTHER" id="PTHR30561:SF7">
    <property type="entry name" value="GUANIDINIUM EFFLUX SYSTEM SUBUNIT GDNC-RELATED"/>
    <property type="match status" value="1"/>
</dbReference>
<comment type="caution">
    <text evidence="9">The sequence shown here is derived from an EMBL/GenBank/DDBJ whole genome shotgun (WGS) entry which is preliminary data.</text>
</comment>
<dbReference type="SUPFAM" id="SSF103481">
    <property type="entry name" value="Multidrug resistance efflux transporter EmrE"/>
    <property type="match status" value="1"/>
</dbReference>
<dbReference type="Gene3D" id="1.10.3730.20">
    <property type="match status" value="1"/>
</dbReference>
<dbReference type="Pfam" id="PF00893">
    <property type="entry name" value="Multi_Drug_Res"/>
    <property type="match status" value="1"/>
</dbReference>
<accession>A0A0V8GCD5</accession>
<dbReference type="AlphaFoldDB" id="A0A0V8GCD5"/>
<feature type="transmembrane region" description="Helical" evidence="8">
    <location>
        <begin position="56"/>
        <end position="77"/>
    </location>
</feature>
<comment type="similarity">
    <text evidence="7">Belongs to the drug/metabolite transporter (DMT) superfamily. Small multidrug resistance (SMR) (TC 2.A.7.1) family.</text>
</comment>
<evidence type="ECO:0000256" key="7">
    <source>
        <dbReference type="RuleBase" id="RU003942"/>
    </source>
</evidence>
<dbReference type="EMBL" id="LNQL01000006">
    <property type="protein sequence ID" value="KSU47798.1"/>
    <property type="molecule type" value="Genomic_DNA"/>
</dbReference>
<dbReference type="Proteomes" id="UP000053797">
    <property type="component" value="Unassembled WGS sequence"/>
</dbReference>
<dbReference type="OrthoDB" id="21828at2"/>
<dbReference type="InterPro" id="IPR000390">
    <property type="entry name" value="Small_drug/metabolite_transptr"/>
</dbReference>
<keyword evidence="5 8" id="KW-1133">Transmembrane helix</keyword>
<gene>
    <name evidence="9" type="ORF">AS033_14135</name>
</gene>
<evidence type="ECO:0000256" key="6">
    <source>
        <dbReference type="ARBA" id="ARBA00023136"/>
    </source>
</evidence>
<evidence type="ECO:0000256" key="3">
    <source>
        <dbReference type="ARBA" id="ARBA00022475"/>
    </source>
</evidence>
<feature type="transmembrane region" description="Helical" evidence="8">
    <location>
        <begin position="31"/>
        <end position="49"/>
    </location>
</feature>
<evidence type="ECO:0000313" key="10">
    <source>
        <dbReference type="Proteomes" id="UP000053797"/>
    </source>
</evidence>
<dbReference type="FunFam" id="1.10.3730.20:FF:000001">
    <property type="entry name" value="Quaternary ammonium compound resistance transporter SugE"/>
    <property type="match status" value="1"/>
</dbReference>
<reference evidence="9 10" key="1">
    <citation type="journal article" date="2015" name="Int. J. Syst. Evol. Microbiol.">
        <title>Exiguobacterium enclense sp. nov., isolated from sediment.</title>
        <authorList>
            <person name="Dastager S.G."/>
            <person name="Mawlankar R."/>
            <person name="Sonalkar V.V."/>
            <person name="Thorat M.N."/>
            <person name="Mual P."/>
            <person name="Verma A."/>
            <person name="Krishnamurthi S."/>
            <person name="Tang S.K."/>
            <person name="Li W.J."/>
        </authorList>
    </citation>
    <scope>NUCLEOTIDE SEQUENCE [LARGE SCALE GENOMIC DNA]</scope>
    <source>
        <strain evidence="9 10">NIO-1109</strain>
    </source>
</reference>
<evidence type="ECO:0000256" key="2">
    <source>
        <dbReference type="ARBA" id="ARBA00022448"/>
    </source>
</evidence>
<keyword evidence="3" id="KW-1003">Cell membrane</keyword>
<keyword evidence="4 7" id="KW-0812">Transmembrane</keyword>
<feature type="transmembrane region" description="Helical" evidence="8">
    <location>
        <begin position="83"/>
        <end position="101"/>
    </location>
</feature>
<organism evidence="9 10">
    <name type="scientific">Exiguobacterium indicum</name>
    <dbReference type="NCBI Taxonomy" id="296995"/>
    <lineage>
        <taxon>Bacteria</taxon>
        <taxon>Bacillati</taxon>
        <taxon>Bacillota</taxon>
        <taxon>Bacilli</taxon>
        <taxon>Bacillales</taxon>
        <taxon>Bacillales Family XII. Incertae Sedis</taxon>
        <taxon>Exiguobacterium</taxon>
    </lineage>
</organism>
<proteinExistence type="inferred from homology"/>
<dbReference type="InterPro" id="IPR045324">
    <property type="entry name" value="Small_multidrug_res"/>
</dbReference>
<keyword evidence="2" id="KW-0813">Transport</keyword>
<dbReference type="RefSeq" id="WP_058265820.1">
    <property type="nucleotide sequence ID" value="NZ_FMYN01000006.1"/>
</dbReference>
<dbReference type="GO" id="GO:0022857">
    <property type="term" value="F:transmembrane transporter activity"/>
    <property type="evidence" value="ECO:0007669"/>
    <property type="project" value="InterPro"/>
</dbReference>